<evidence type="ECO:0000313" key="3">
    <source>
        <dbReference type="EMBL" id="MBB6671362.1"/>
    </source>
</evidence>
<dbReference type="GO" id="GO:0006303">
    <property type="term" value="P:double-strand break repair via nonhomologous end joining"/>
    <property type="evidence" value="ECO:0007669"/>
    <property type="project" value="InterPro"/>
</dbReference>
<dbReference type="NCBIfam" id="TIGR02772">
    <property type="entry name" value="Ku_bact"/>
    <property type="match status" value="1"/>
</dbReference>
<dbReference type="InterPro" id="IPR016194">
    <property type="entry name" value="SPOC-like_C_dom_sf"/>
</dbReference>
<sequence length="277" mass="30673">MQAFWKGTVQIAKLQVPIKLYAATEEKTVSFRQQHRACSHAIAYQKYCAHCETAVEPAEVGKAYDLGGGQFIEIEESELKLLAPASDKTFYIEHFVRSADIEPYYMKKHYFIGMDEVGEQAFRVLHAGLFKLKRTGIGYITLRSVQQLAALWATKEGLMLTTLHYADEVRPALSAGSPAAGPFAQPELLEAFGSLVSGMSVPFDPTEYRNVYQEAVKRLIDAKIAHRIPNGPHPAPVAEDGENLVDFLSAVERSLAHIGQEPVPKTDKKAKRAKAAK</sequence>
<dbReference type="InterPro" id="IPR006164">
    <property type="entry name" value="DNA_bd_Ku70/Ku80"/>
</dbReference>
<gene>
    <name evidence="3" type="ORF">H7C19_11795</name>
</gene>
<organism evidence="3 4">
    <name type="scientific">Cohnella nanjingensis</name>
    <dbReference type="NCBI Taxonomy" id="1387779"/>
    <lineage>
        <taxon>Bacteria</taxon>
        <taxon>Bacillati</taxon>
        <taxon>Bacillota</taxon>
        <taxon>Bacilli</taxon>
        <taxon>Bacillales</taxon>
        <taxon>Paenibacillaceae</taxon>
        <taxon>Cohnella</taxon>
    </lineage>
</organism>
<dbReference type="SUPFAM" id="SSF100939">
    <property type="entry name" value="SPOC domain-like"/>
    <property type="match status" value="1"/>
</dbReference>
<dbReference type="PANTHER" id="PTHR41251">
    <property type="entry name" value="NON-HOMOLOGOUS END JOINING PROTEIN KU"/>
    <property type="match status" value="1"/>
</dbReference>
<keyword evidence="1" id="KW-0238">DNA-binding</keyword>
<dbReference type="SMART" id="SM00559">
    <property type="entry name" value="Ku78"/>
    <property type="match status" value="1"/>
</dbReference>
<dbReference type="Proteomes" id="UP000547209">
    <property type="component" value="Unassembled WGS sequence"/>
</dbReference>
<proteinExistence type="predicted"/>
<protein>
    <submittedName>
        <fullName evidence="3">Ku protein</fullName>
    </submittedName>
</protein>
<dbReference type="Pfam" id="PF02735">
    <property type="entry name" value="Ku"/>
    <property type="match status" value="1"/>
</dbReference>
<feature type="domain" description="Ku" evidence="2">
    <location>
        <begin position="52"/>
        <end position="179"/>
    </location>
</feature>
<dbReference type="RefSeq" id="WP_185142841.1">
    <property type="nucleotide sequence ID" value="NZ_JACJVP010000020.1"/>
</dbReference>
<evidence type="ECO:0000259" key="2">
    <source>
        <dbReference type="SMART" id="SM00559"/>
    </source>
</evidence>
<keyword evidence="4" id="KW-1185">Reference proteome</keyword>
<dbReference type="EMBL" id="JACJVP010000020">
    <property type="protein sequence ID" value="MBB6671362.1"/>
    <property type="molecule type" value="Genomic_DNA"/>
</dbReference>
<evidence type="ECO:0000313" key="4">
    <source>
        <dbReference type="Proteomes" id="UP000547209"/>
    </source>
</evidence>
<accession>A0A7X0VEU0</accession>
<dbReference type="Gene3D" id="2.40.290.10">
    <property type="match status" value="1"/>
</dbReference>
<dbReference type="InterPro" id="IPR009187">
    <property type="entry name" value="Prok_Ku"/>
</dbReference>
<dbReference type="AlphaFoldDB" id="A0A7X0VEU0"/>
<reference evidence="3 4" key="1">
    <citation type="submission" date="2020-08" db="EMBL/GenBank/DDBJ databases">
        <title>Cohnella phylogeny.</title>
        <authorList>
            <person name="Dunlap C."/>
        </authorList>
    </citation>
    <scope>NUCLEOTIDE SEQUENCE [LARGE SCALE GENOMIC DNA]</scope>
    <source>
        <strain evidence="3 4">DSM 28246</strain>
    </source>
</reference>
<dbReference type="GO" id="GO:0003690">
    <property type="term" value="F:double-stranded DNA binding"/>
    <property type="evidence" value="ECO:0007669"/>
    <property type="project" value="TreeGrafter"/>
</dbReference>
<dbReference type="PIRSF" id="PIRSF006493">
    <property type="entry name" value="Prok_Ku"/>
    <property type="match status" value="1"/>
</dbReference>
<name>A0A7X0VEU0_9BACL</name>
<dbReference type="PANTHER" id="PTHR41251:SF1">
    <property type="entry name" value="NON-HOMOLOGOUS END JOINING PROTEIN KU"/>
    <property type="match status" value="1"/>
</dbReference>
<comment type="caution">
    <text evidence="3">The sequence shown here is derived from an EMBL/GenBank/DDBJ whole genome shotgun (WGS) entry which is preliminary data.</text>
</comment>
<evidence type="ECO:0000256" key="1">
    <source>
        <dbReference type="ARBA" id="ARBA00023125"/>
    </source>
</evidence>